<dbReference type="InterPro" id="IPR029058">
    <property type="entry name" value="AB_hydrolase_fold"/>
</dbReference>
<feature type="domain" description="AB hydrolase-1" evidence="1">
    <location>
        <begin position="34"/>
        <end position="144"/>
    </location>
</feature>
<dbReference type="Gene3D" id="3.40.50.1820">
    <property type="entry name" value="alpha/beta hydrolase"/>
    <property type="match status" value="1"/>
</dbReference>
<dbReference type="Proteomes" id="UP000185696">
    <property type="component" value="Unassembled WGS sequence"/>
</dbReference>
<keyword evidence="3" id="KW-1185">Reference proteome</keyword>
<proteinExistence type="predicted"/>
<dbReference type="InterPro" id="IPR000073">
    <property type="entry name" value="AB_hydrolase_1"/>
</dbReference>
<dbReference type="EMBL" id="MSIF01000031">
    <property type="protein sequence ID" value="OLF05290.1"/>
    <property type="molecule type" value="Genomic_DNA"/>
</dbReference>
<dbReference type="Pfam" id="PF00561">
    <property type="entry name" value="Abhydrolase_1"/>
    <property type="match status" value="1"/>
</dbReference>
<dbReference type="PRINTS" id="PR00111">
    <property type="entry name" value="ABHYDROLASE"/>
</dbReference>
<reference evidence="2 3" key="1">
    <citation type="submission" date="2016-12" db="EMBL/GenBank/DDBJ databases">
        <title>The draft genome sequence of Actinophytocola xinjiangensis.</title>
        <authorList>
            <person name="Wang W."/>
            <person name="Yuan L."/>
        </authorList>
    </citation>
    <scope>NUCLEOTIDE SEQUENCE [LARGE SCALE GENOMIC DNA]</scope>
    <source>
        <strain evidence="2 3">CGMCC 4.4663</strain>
    </source>
</reference>
<protein>
    <recommendedName>
        <fullName evidence="1">AB hydrolase-1 domain-containing protein</fullName>
    </recommendedName>
</protein>
<name>A0A7Z0WFD7_9PSEU</name>
<dbReference type="AlphaFoldDB" id="A0A7Z0WFD7"/>
<dbReference type="InterPro" id="IPR050471">
    <property type="entry name" value="AB_hydrolase"/>
</dbReference>
<evidence type="ECO:0000313" key="3">
    <source>
        <dbReference type="Proteomes" id="UP000185696"/>
    </source>
</evidence>
<organism evidence="2 3">
    <name type="scientific">Actinophytocola xinjiangensis</name>
    <dbReference type="NCBI Taxonomy" id="485602"/>
    <lineage>
        <taxon>Bacteria</taxon>
        <taxon>Bacillati</taxon>
        <taxon>Actinomycetota</taxon>
        <taxon>Actinomycetes</taxon>
        <taxon>Pseudonocardiales</taxon>
        <taxon>Pseudonocardiaceae</taxon>
    </lineage>
</organism>
<evidence type="ECO:0000259" key="1">
    <source>
        <dbReference type="Pfam" id="PF00561"/>
    </source>
</evidence>
<accession>A0A7Z0WFD7</accession>
<dbReference type="SUPFAM" id="SSF53474">
    <property type="entry name" value="alpha/beta-Hydrolases"/>
    <property type="match status" value="1"/>
</dbReference>
<dbReference type="PANTHER" id="PTHR43433">
    <property type="entry name" value="HYDROLASE, ALPHA/BETA FOLD FAMILY PROTEIN"/>
    <property type="match status" value="1"/>
</dbReference>
<gene>
    <name evidence="2" type="ORF">BLA60_36965</name>
</gene>
<dbReference type="PANTHER" id="PTHR43433:SF1">
    <property type="entry name" value="BLL5160 PROTEIN"/>
    <property type="match status" value="1"/>
</dbReference>
<comment type="caution">
    <text evidence="2">The sequence shown here is derived from an EMBL/GenBank/DDBJ whole genome shotgun (WGS) entry which is preliminary data.</text>
</comment>
<evidence type="ECO:0000313" key="2">
    <source>
        <dbReference type="EMBL" id="OLF05290.1"/>
    </source>
</evidence>
<sequence>MAGATEIPVRRGYAPVNGLHMYYEIHGRDTSAAPLLLVHGSFMSTEQWGPLLATLARTRQVIVFDQQAHGRTADVDRPLVFETMADDAAALLGHLGIAQADVVGHSLGGGVVFQVAIRHPDRVRTLVSMSAPCRRSAFQPEFLEGGPVSPEDFVGTQILEVYERVAPRPEDFPVLVDKINGIDARDFDWTDGVSALAMPTMIVVSDADIVPIEHAAEMLRLIGGGGWGDIVGIPGGRLAVPPGTSHHMPVGVGMLDRHEWLSSMILEFHTRPGVVPPPY</sequence>
<dbReference type="GO" id="GO:0003824">
    <property type="term" value="F:catalytic activity"/>
    <property type="evidence" value="ECO:0007669"/>
    <property type="project" value="UniProtKB-ARBA"/>
</dbReference>